<gene>
    <name evidence="3" type="ORF">ACFPK1_12750</name>
</gene>
<sequence length="103" mass="11630">MNGGPGRDGERQKHPLLLAISPRERTIRERYELASIVNDILIAVWFLVGSALFFAPQTTYAVTWLFVLGSVELLVRPMIRLARWLHLQRLFGLSAAPVDGPDF</sequence>
<comment type="caution">
    <text evidence="3">The sequence shown here is derived from an EMBL/GenBank/DDBJ whole genome shotgun (WGS) entry which is preliminary data.</text>
</comment>
<evidence type="ECO:0000259" key="2">
    <source>
        <dbReference type="Pfam" id="PF14145"/>
    </source>
</evidence>
<accession>A0ABV9ZFD6</accession>
<dbReference type="RefSeq" id="WP_378021292.1">
    <property type="nucleotide sequence ID" value="NZ_JBHSKG010000005.1"/>
</dbReference>
<organism evidence="3 4">
    <name type="scientific">Actinomycetospora rhizophila</name>
    <dbReference type="NCBI Taxonomy" id="1416876"/>
    <lineage>
        <taxon>Bacteria</taxon>
        <taxon>Bacillati</taxon>
        <taxon>Actinomycetota</taxon>
        <taxon>Actinomycetes</taxon>
        <taxon>Pseudonocardiales</taxon>
        <taxon>Pseudonocardiaceae</taxon>
        <taxon>Actinomycetospora</taxon>
    </lineage>
</organism>
<keyword evidence="1" id="KW-1133">Transmembrane helix</keyword>
<evidence type="ECO:0000313" key="3">
    <source>
        <dbReference type="EMBL" id="MFC5139104.1"/>
    </source>
</evidence>
<protein>
    <submittedName>
        <fullName evidence="3">YrhK family protein</fullName>
    </submittedName>
</protein>
<feature type="transmembrane region" description="Helical" evidence="1">
    <location>
        <begin position="33"/>
        <end position="55"/>
    </location>
</feature>
<feature type="domain" description="YrhK" evidence="2">
    <location>
        <begin position="30"/>
        <end position="83"/>
    </location>
</feature>
<evidence type="ECO:0000313" key="4">
    <source>
        <dbReference type="Proteomes" id="UP001596175"/>
    </source>
</evidence>
<keyword evidence="4" id="KW-1185">Reference proteome</keyword>
<dbReference type="InterPro" id="IPR025424">
    <property type="entry name" value="YrhK_domain"/>
</dbReference>
<dbReference type="Proteomes" id="UP001596175">
    <property type="component" value="Unassembled WGS sequence"/>
</dbReference>
<name>A0ABV9ZFD6_9PSEU</name>
<reference evidence="4" key="1">
    <citation type="journal article" date="2019" name="Int. J. Syst. Evol. Microbiol.">
        <title>The Global Catalogue of Microorganisms (GCM) 10K type strain sequencing project: providing services to taxonomists for standard genome sequencing and annotation.</title>
        <authorList>
            <consortium name="The Broad Institute Genomics Platform"/>
            <consortium name="The Broad Institute Genome Sequencing Center for Infectious Disease"/>
            <person name="Wu L."/>
            <person name="Ma J."/>
        </authorList>
    </citation>
    <scope>NUCLEOTIDE SEQUENCE [LARGE SCALE GENOMIC DNA]</scope>
    <source>
        <strain evidence="4">XZYJ18</strain>
    </source>
</reference>
<evidence type="ECO:0000256" key="1">
    <source>
        <dbReference type="SAM" id="Phobius"/>
    </source>
</evidence>
<dbReference type="Pfam" id="PF14145">
    <property type="entry name" value="YrhK"/>
    <property type="match status" value="1"/>
</dbReference>
<dbReference type="EMBL" id="JBHSKG010000005">
    <property type="protein sequence ID" value="MFC5139104.1"/>
    <property type="molecule type" value="Genomic_DNA"/>
</dbReference>
<keyword evidence="1" id="KW-0472">Membrane</keyword>
<feature type="transmembrane region" description="Helical" evidence="1">
    <location>
        <begin position="61"/>
        <end position="79"/>
    </location>
</feature>
<keyword evidence="1" id="KW-0812">Transmembrane</keyword>
<proteinExistence type="predicted"/>